<keyword evidence="4" id="KW-0472">Membrane</keyword>
<keyword evidence="2" id="KW-0560">Oxidoreductase</keyword>
<dbReference type="PRINTS" id="PR00081">
    <property type="entry name" value="GDHRDH"/>
</dbReference>
<feature type="region of interest" description="Disordered" evidence="3">
    <location>
        <begin position="297"/>
        <end position="364"/>
    </location>
</feature>
<keyword evidence="5" id="KW-0732">Signal</keyword>
<feature type="chain" id="PRO_5040819306" description="Ketoreductase domain-containing protein" evidence="5">
    <location>
        <begin position="24"/>
        <end position="430"/>
    </location>
</feature>
<dbReference type="EMBL" id="BRXU01000008">
    <property type="protein sequence ID" value="GLC53674.1"/>
    <property type="molecule type" value="Genomic_DNA"/>
</dbReference>
<evidence type="ECO:0000256" key="4">
    <source>
        <dbReference type="SAM" id="Phobius"/>
    </source>
</evidence>
<keyword evidence="4" id="KW-0812">Transmembrane</keyword>
<evidence type="ECO:0000256" key="5">
    <source>
        <dbReference type="SAM" id="SignalP"/>
    </source>
</evidence>
<reference evidence="7 8" key="1">
    <citation type="journal article" date="2023" name="Commun. Biol.">
        <title>Reorganization of the ancestral sex-determining regions during the evolution of trioecy in Pleodorina starrii.</title>
        <authorList>
            <person name="Takahashi K."/>
            <person name="Suzuki S."/>
            <person name="Kawai-Toyooka H."/>
            <person name="Yamamoto K."/>
            <person name="Hamaji T."/>
            <person name="Ootsuki R."/>
            <person name="Yamaguchi H."/>
            <person name="Kawachi M."/>
            <person name="Higashiyama T."/>
            <person name="Nozaki H."/>
        </authorList>
    </citation>
    <scope>NUCLEOTIDE SEQUENCE [LARGE SCALE GENOMIC DNA]</scope>
    <source>
        <strain evidence="7 8">NIES-4479</strain>
    </source>
</reference>
<dbReference type="PANTHER" id="PTHR43477">
    <property type="entry name" value="DIHYDROANTICAPSIN 7-DEHYDROGENASE"/>
    <property type="match status" value="1"/>
</dbReference>
<accession>A0A9W6BKB9</accession>
<dbReference type="PANTHER" id="PTHR43477:SF1">
    <property type="entry name" value="DIHYDROANTICAPSIN 7-DEHYDROGENASE"/>
    <property type="match status" value="1"/>
</dbReference>
<evidence type="ECO:0000256" key="2">
    <source>
        <dbReference type="ARBA" id="ARBA00023002"/>
    </source>
</evidence>
<comment type="caution">
    <text evidence="7">The sequence shown here is derived from an EMBL/GenBank/DDBJ whole genome shotgun (WGS) entry which is preliminary data.</text>
</comment>
<dbReference type="InterPro" id="IPR051122">
    <property type="entry name" value="SDR_DHRS6-like"/>
</dbReference>
<evidence type="ECO:0000313" key="7">
    <source>
        <dbReference type="EMBL" id="GLC53674.1"/>
    </source>
</evidence>
<dbReference type="GO" id="GO:0016491">
    <property type="term" value="F:oxidoreductase activity"/>
    <property type="evidence" value="ECO:0007669"/>
    <property type="project" value="UniProtKB-KW"/>
</dbReference>
<name>A0A9W6BKB9_9CHLO</name>
<comment type="similarity">
    <text evidence="1">Belongs to the short-chain dehydrogenases/reductases (SDR) family.</text>
</comment>
<dbReference type="OrthoDB" id="294295at2759"/>
<dbReference type="Gene3D" id="3.40.50.720">
    <property type="entry name" value="NAD(P)-binding Rossmann-like Domain"/>
    <property type="match status" value="2"/>
</dbReference>
<evidence type="ECO:0000259" key="6">
    <source>
        <dbReference type="SMART" id="SM00822"/>
    </source>
</evidence>
<feature type="signal peptide" evidence="5">
    <location>
        <begin position="1"/>
        <end position="23"/>
    </location>
</feature>
<feature type="domain" description="Ketoreductase" evidence="6">
    <location>
        <begin position="50"/>
        <end position="215"/>
    </location>
</feature>
<keyword evidence="8" id="KW-1185">Reference proteome</keyword>
<dbReference type="AlphaFoldDB" id="A0A9W6BKB9"/>
<evidence type="ECO:0000256" key="1">
    <source>
        <dbReference type="ARBA" id="ARBA00006484"/>
    </source>
</evidence>
<dbReference type="SMART" id="SM00822">
    <property type="entry name" value="PKS_KR"/>
    <property type="match status" value="1"/>
</dbReference>
<evidence type="ECO:0000256" key="3">
    <source>
        <dbReference type="SAM" id="MobiDB-lite"/>
    </source>
</evidence>
<feature type="compositionally biased region" description="Basic residues" evidence="3">
    <location>
        <begin position="319"/>
        <end position="329"/>
    </location>
</feature>
<dbReference type="InterPro" id="IPR036291">
    <property type="entry name" value="NAD(P)-bd_dom_sf"/>
</dbReference>
<feature type="compositionally biased region" description="Low complexity" evidence="3">
    <location>
        <begin position="345"/>
        <end position="364"/>
    </location>
</feature>
<dbReference type="SUPFAM" id="SSF51735">
    <property type="entry name" value="NAD(P)-binding Rossmann-fold domains"/>
    <property type="match status" value="1"/>
</dbReference>
<dbReference type="Pfam" id="PF13561">
    <property type="entry name" value="adh_short_C2"/>
    <property type="match status" value="1"/>
</dbReference>
<gene>
    <name evidence="7" type="primary">PLEST005557</name>
    <name evidence="7" type="ORF">PLESTB_000775100</name>
</gene>
<protein>
    <recommendedName>
        <fullName evidence="6">Ketoreductase domain-containing protein</fullName>
    </recommendedName>
</protein>
<keyword evidence="4" id="KW-1133">Transmembrane helix</keyword>
<dbReference type="InterPro" id="IPR057326">
    <property type="entry name" value="KR_dom"/>
</dbReference>
<evidence type="ECO:0000313" key="8">
    <source>
        <dbReference type="Proteomes" id="UP001165080"/>
    </source>
</evidence>
<dbReference type="CDD" id="cd05233">
    <property type="entry name" value="SDR_c"/>
    <property type="match status" value="1"/>
</dbReference>
<sequence>MLTAALRAAAPLLFATATRPAAAAAAADALSAAATGLQQRRFLADKAQHPVYLVFGASGGIGSALVEQLTRGSAGGGAAVVLAGRDERKLQATAEKSGAAASGGGGGGSGGGGGVVMPCDALDPTQVENVVSEVMSKYGRLDGVASCVGNVVAGSASTTSLEHFKQTLDINLVTAFNVTKAATKVGRPDTPRGAVALQRSAMAMAMAAAAVVAAAVVAAAVASAASIQSYIALLNQSGGGSLVLVSAAVAETGVPHFEAMSAAKAGVEGLARATAATYADRGIRVNCVAPGLTRTRQTEQFTEGSPAVRDASRAMVPASRHRMTWRRPWRSSCRQTAVSSTASKQQQRQQRQQHQQQQQRQQRQQQQQQQRQQQQQQRQQWQQWQRLFSRLRHPRHRAWLAVRPGLRGAQEVLLPHTATAPSNPRCCSQL</sequence>
<organism evidence="7 8">
    <name type="scientific">Pleodorina starrii</name>
    <dbReference type="NCBI Taxonomy" id="330485"/>
    <lineage>
        <taxon>Eukaryota</taxon>
        <taxon>Viridiplantae</taxon>
        <taxon>Chlorophyta</taxon>
        <taxon>core chlorophytes</taxon>
        <taxon>Chlorophyceae</taxon>
        <taxon>CS clade</taxon>
        <taxon>Chlamydomonadales</taxon>
        <taxon>Volvocaceae</taxon>
        <taxon>Pleodorina</taxon>
    </lineage>
</organism>
<feature type="transmembrane region" description="Helical" evidence="4">
    <location>
        <begin position="201"/>
        <end position="227"/>
    </location>
</feature>
<dbReference type="Proteomes" id="UP001165080">
    <property type="component" value="Unassembled WGS sequence"/>
</dbReference>
<dbReference type="Pfam" id="PF00106">
    <property type="entry name" value="adh_short"/>
    <property type="match status" value="1"/>
</dbReference>
<dbReference type="InterPro" id="IPR002347">
    <property type="entry name" value="SDR_fam"/>
</dbReference>
<proteinExistence type="inferred from homology"/>
<feature type="compositionally biased region" description="Polar residues" evidence="3">
    <location>
        <begin position="332"/>
        <end position="344"/>
    </location>
</feature>